<dbReference type="PROSITE" id="PS50943">
    <property type="entry name" value="HTH_CROC1"/>
    <property type="match status" value="1"/>
</dbReference>
<reference evidence="3" key="1">
    <citation type="journal article" date="2019" name="Int. J. Syst. Evol. Microbiol.">
        <title>The Global Catalogue of Microorganisms (GCM) 10K type strain sequencing project: providing services to taxonomists for standard genome sequencing and annotation.</title>
        <authorList>
            <consortium name="The Broad Institute Genomics Platform"/>
            <consortium name="The Broad Institute Genome Sequencing Center for Infectious Disease"/>
            <person name="Wu L."/>
            <person name="Ma J."/>
        </authorList>
    </citation>
    <scope>NUCLEOTIDE SEQUENCE [LARGE SCALE GENOMIC DNA]</scope>
    <source>
        <strain evidence="3">JCM 17440</strain>
    </source>
</reference>
<dbReference type="Gene3D" id="1.25.40.10">
    <property type="entry name" value="Tetratricopeptide repeat domain"/>
    <property type="match status" value="1"/>
</dbReference>
<gene>
    <name evidence="2" type="ORF">GCM10022254_61460</name>
</gene>
<sequence length="430" mass="47503">MTAGRRPRLAKRRSMRGFSQEALATALGADRSTVARWERGQCDPQPHHRSKLCGLLQTSPDELDELLTIDATGTQVQGAATQRRVLHGRVIAPTVVTPDVGSDELEDMNRRELLRLLSTAGTLIAVPDIVVDGHADDLEQISQYEQLNSHLWQVYALSESKRTVYPVVRQQLDLLTRRLDRSHSSATHKRICAATSDLLQLTGEIFFDANRYTDATHCYKLAADASKEGEAFDLWACALTRLAYLSMYERRFDDVTPILEGAARVARHGDGQLATRHWVAAVQAEAHAGRRDLEACERALDKAELVRALTWPVMPGGWLRFDGSRLAEERGTCYSALGRADLASEALTEALNTATSPRRRGSILTDLAALGVQTRDLDRVLDCGGQAVELAERTRSSGYIGRKLQGLRTQLTPLSSDNRAAQLSDRIAQL</sequence>
<dbReference type="SUPFAM" id="SSF47413">
    <property type="entry name" value="lambda repressor-like DNA-binding domains"/>
    <property type="match status" value="1"/>
</dbReference>
<dbReference type="Pfam" id="PF13560">
    <property type="entry name" value="HTH_31"/>
    <property type="match status" value="1"/>
</dbReference>
<dbReference type="SMART" id="SM00530">
    <property type="entry name" value="HTH_XRE"/>
    <property type="match status" value="1"/>
</dbReference>
<comment type="caution">
    <text evidence="2">The sequence shown here is derived from an EMBL/GenBank/DDBJ whole genome shotgun (WGS) entry which is preliminary data.</text>
</comment>
<dbReference type="EMBL" id="BAABAS010000021">
    <property type="protein sequence ID" value="GAA4239770.1"/>
    <property type="molecule type" value="Genomic_DNA"/>
</dbReference>
<organism evidence="2 3">
    <name type="scientific">Actinomadura meridiana</name>
    <dbReference type="NCBI Taxonomy" id="559626"/>
    <lineage>
        <taxon>Bacteria</taxon>
        <taxon>Bacillati</taxon>
        <taxon>Actinomycetota</taxon>
        <taxon>Actinomycetes</taxon>
        <taxon>Streptosporangiales</taxon>
        <taxon>Thermomonosporaceae</taxon>
        <taxon>Actinomadura</taxon>
    </lineage>
</organism>
<proteinExistence type="predicted"/>
<evidence type="ECO:0000259" key="1">
    <source>
        <dbReference type="PROSITE" id="PS50943"/>
    </source>
</evidence>
<keyword evidence="3" id="KW-1185">Reference proteome</keyword>
<dbReference type="InterPro" id="IPR001387">
    <property type="entry name" value="Cro/C1-type_HTH"/>
</dbReference>
<feature type="domain" description="HTH cro/C1-type" evidence="1">
    <location>
        <begin position="9"/>
        <end position="63"/>
    </location>
</feature>
<evidence type="ECO:0000313" key="3">
    <source>
        <dbReference type="Proteomes" id="UP001501710"/>
    </source>
</evidence>
<protein>
    <submittedName>
        <fullName evidence="2">Helix-turn-helix transcriptional regulator</fullName>
    </submittedName>
</protein>
<dbReference type="CDD" id="cd00093">
    <property type="entry name" value="HTH_XRE"/>
    <property type="match status" value="1"/>
</dbReference>
<dbReference type="Proteomes" id="UP001501710">
    <property type="component" value="Unassembled WGS sequence"/>
</dbReference>
<name>A0ABP8CIM1_9ACTN</name>
<evidence type="ECO:0000313" key="2">
    <source>
        <dbReference type="EMBL" id="GAA4239770.1"/>
    </source>
</evidence>
<dbReference type="InterPro" id="IPR011990">
    <property type="entry name" value="TPR-like_helical_dom_sf"/>
</dbReference>
<accession>A0ABP8CIM1</accession>
<dbReference type="InterPro" id="IPR010982">
    <property type="entry name" value="Lambda_DNA-bd_dom_sf"/>
</dbReference>
<dbReference type="Gene3D" id="1.10.260.40">
    <property type="entry name" value="lambda repressor-like DNA-binding domains"/>
    <property type="match status" value="1"/>
</dbReference>